<dbReference type="Gramene" id="LPERR07G12310.1">
    <property type="protein sequence ID" value="LPERR07G12310.1"/>
    <property type="gene ID" value="LPERR07G12310"/>
</dbReference>
<dbReference type="EnsemblPlants" id="LPERR07G12310.1">
    <property type="protein sequence ID" value="LPERR07G12310.1"/>
    <property type="gene ID" value="LPERR07G12310"/>
</dbReference>
<proteinExistence type="predicted"/>
<evidence type="ECO:0000313" key="1">
    <source>
        <dbReference type="EnsemblPlants" id="LPERR07G12310.1"/>
    </source>
</evidence>
<reference evidence="1" key="3">
    <citation type="submission" date="2015-04" db="UniProtKB">
        <authorList>
            <consortium name="EnsemblPlants"/>
        </authorList>
    </citation>
    <scope>IDENTIFICATION</scope>
</reference>
<evidence type="ECO:0000313" key="2">
    <source>
        <dbReference type="Proteomes" id="UP000032180"/>
    </source>
</evidence>
<sequence length="65" mass="7748">MAAPRDFFHDFIYLYLIYMDWKDQKSQDDFIRAVQEQMMGLSTHKLLIPRGNSTTMEMLFIVSVL</sequence>
<accession>A0A0D9WYY0</accession>
<dbReference type="AlphaFoldDB" id="A0A0D9WYY0"/>
<protein>
    <submittedName>
        <fullName evidence="1">Uncharacterized protein</fullName>
    </submittedName>
</protein>
<organism evidence="1 2">
    <name type="scientific">Leersia perrieri</name>
    <dbReference type="NCBI Taxonomy" id="77586"/>
    <lineage>
        <taxon>Eukaryota</taxon>
        <taxon>Viridiplantae</taxon>
        <taxon>Streptophyta</taxon>
        <taxon>Embryophyta</taxon>
        <taxon>Tracheophyta</taxon>
        <taxon>Spermatophyta</taxon>
        <taxon>Magnoliopsida</taxon>
        <taxon>Liliopsida</taxon>
        <taxon>Poales</taxon>
        <taxon>Poaceae</taxon>
        <taxon>BOP clade</taxon>
        <taxon>Oryzoideae</taxon>
        <taxon>Oryzeae</taxon>
        <taxon>Oryzinae</taxon>
        <taxon>Leersia</taxon>
    </lineage>
</organism>
<dbReference type="HOGENOM" id="CLU_2852936_0_0_1"/>
<dbReference type="Proteomes" id="UP000032180">
    <property type="component" value="Chromosome 7"/>
</dbReference>
<name>A0A0D9WYY0_9ORYZ</name>
<keyword evidence="2" id="KW-1185">Reference proteome</keyword>
<reference evidence="1 2" key="1">
    <citation type="submission" date="2012-08" db="EMBL/GenBank/DDBJ databases">
        <title>Oryza genome evolution.</title>
        <authorList>
            <person name="Wing R.A."/>
        </authorList>
    </citation>
    <scope>NUCLEOTIDE SEQUENCE</scope>
</reference>
<reference evidence="2" key="2">
    <citation type="submission" date="2013-12" db="EMBL/GenBank/DDBJ databases">
        <authorList>
            <person name="Yu Y."/>
            <person name="Lee S."/>
            <person name="de Baynast K."/>
            <person name="Wissotski M."/>
            <person name="Liu L."/>
            <person name="Talag J."/>
            <person name="Goicoechea J."/>
            <person name="Angelova A."/>
            <person name="Jetty R."/>
            <person name="Kudrna D."/>
            <person name="Golser W."/>
            <person name="Rivera L."/>
            <person name="Zhang J."/>
            <person name="Wing R."/>
        </authorList>
    </citation>
    <scope>NUCLEOTIDE SEQUENCE</scope>
</reference>